<dbReference type="SUPFAM" id="SSF140860">
    <property type="entry name" value="Pseudo ankyrin repeat-like"/>
    <property type="match status" value="1"/>
</dbReference>
<comment type="caution">
    <text evidence="1">The sequence shown here is derived from an EMBL/GenBank/DDBJ whole genome shotgun (WGS) entry which is preliminary data.</text>
</comment>
<dbReference type="Proteomes" id="UP001438707">
    <property type="component" value="Unassembled WGS sequence"/>
</dbReference>
<dbReference type="SUPFAM" id="SSF48403">
    <property type="entry name" value="Ankyrin repeat"/>
    <property type="match status" value="1"/>
</dbReference>
<sequence>MLKLPQGGEGLGWIVSQGPSQLLLIPGLQPASITAAAAGDANALAYLCFTAQHYAAHGSGDLSLLDELCSRAAKITNNAEHRAFSASLDCNSVLSQAWNSRQEFTVDLLLRAAQSGQLAALQWLRGLCHQTWQDDRGLIEGAARHGHLEVLKFLRSGPRPAQWNLSVAVAATRHQECLEWLLLQEPPCPCDVDTVDAAARLGNLPALQFLHSHHESLVSLSEWDEYTLNAAVASGSLKVLKWLRSQNLALPDEWETSICKAAAERGDMSMLQWARSTEPPCPWGSEVTAAAASNGNLGMLQWLRAQQPPCPFSSRCTARAARAGRLDALQWLRAQQCPWDESCTAAAANRSLLHILKWVRAQHPPCPWDPHCTLRAVEDGNHLLLVWLLDHGCPVHPEAAREAVCRAGMLSVHLLSIHGHMPSGQQYYEAAQLGHLSMFRWLVCTRVPVCKVRPPWLSTASISGPMLLCLGDIKAPLPRNQQAELMALRKAHCTFHGLVRWCRAAVSDPSKGMHRAFDGLAANASGQNLLVRLSMLPSEILSRIALAAGLQHTLFQSLDDDHLYPCAEQVLSREDLESPYLLL</sequence>
<evidence type="ECO:0000313" key="2">
    <source>
        <dbReference type="Proteomes" id="UP001438707"/>
    </source>
</evidence>
<proteinExistence type="predicted"/>
<protein>
    <submittedName>
        <fullName evidence="1">Uncharacterized protein</fullName>
    </submittedName>
</protein>
<organism evidence="1 2">
    <name type="scientific">Apatococcus lobatus</name>
    <dbReference type="NCBI Taxonomy" id="904363"/>
    <lineage>
        <taxon>Eukaryota</taxon>
        <taxon>Viridiplantae</taxon>
        <taxon>Chlorophyta</taxon>
        <taxon>core chlorophytes</taxon>
        <taxon>Trebouxiophyceae</taxon>
        <taxon>Chlorellales</taxon>
        <taxon>Chlorellaceae</taxon>
        <taxon>Apatococcus</taxon>
    </lineage>
</organism>
<dbReference type="PANTHER" id="PTHR46586:SF3">
    <property type="entry name" value="ANKYRIN REPEAT-CONTAINING PROTEIN"/>
    <property type="match status" value="1"/>
</dbReference>
<dbReference type="InterPro" id="IPR052050">
    <property type="entry name" value="SecEffector_AnkRepeat"/>
</dbReference>
<dbReference type="PANTHER" id="PTHR46586">
    <property type="entry name" value="ANKYRIN REPEAT-CONTAINING PROTEIN"/>
    <property type="match status" value="1"/>
</dbReference>
<dbReference type="AlphaFoldDB" id="A0AAW1S394"/>
<reference evidence="1 2" key="1">
    <citation type="journal article" date="2024" name="Nat. Commun.">
        <title>Phylogenomics reveals the evolutionary origins of lichenization in chlorophyte algae.</title>
        <authorList>
            <person name="Puginier C."/>
            <person name="Libourel C."/>
            <person name="Otte J."/>
            <person name="Skaloud P."/>
            <person name="Haon M."/>
            <person name="Grisel S."/>
            <person name="Petersen M."/>
            <person name="Berrin J.G."/>
            <person name="Delaux P.M."/>
            <person name="Dal Grande F."/>
            <person name="Keller J."/>
        </authorList>
    </citation>
    <scope>NUCLEOTIDE SEQUENCE [LARGE SCALE GENOMIC DNA]</scope>
    <source>
        <strain evidence="1 2">SAG 2145</strain>
    </source>
</reference>
<evidence type="ECO:0000313" key="1">
    <source>
        <dbReference type="EMBL" id="KAK9840305.1"/>
    </source>
</evidence>
<dbReference type="EMBL" id="JALJOS010000004">
    <property type="protein sequence ID" value="KAK9840305.1"/>
    <property type="molecule type" value="Genomic_DNA"/>
</dbReference>
<dbReference type="InterPro" id="IPR036770">
    <property type="entry name" value="Ankyrin_rpt-contain_sf"/>
</dbReference>
<keyword evidence="2" id="KW-1185">Reference proteome</keyword>
<gene>
    <name evidence="1" type="ORF">WJX74_007243</name>
</gene>
<dbReference type="Gene3D" id="1.25.40.20">
    <property type="entry name" value="Ankyrin repeat-containing domain"/>
    <property type="match status" value="1"/>
</dbReference>
<name>A0AAW1S394_9CHLO</name>
<accession>A0AAW1S394</accession>